<dbReference type="PANTHER" id="PTHR19879">
    <property type="entry name" value="TRANSCRIPTION INITIATION FACTOR TFIID"/>
    <property type="match status" value="1"/>
</dbReference>
<dbReference type="EMBL" id="AP025739">
    <property type="protein sequence ID" value="BDI33285.1"/>
    <property type="molecule type" value="Genomic_DNA"/>
</dbReference>
<organism evidence="1 2">
    <name type="scientific">Capsulimonas corticalis</name>
    <dbReference type="NCBI Taxonomy" id="2219043"/>
    <lineage>
        <taxon>Bacteria</taxon>
        <taxon>Bacillati</taxon>
        <taxon>Armatimonadota</taxon>
        <taxon>Armatimonadia</taxon>
        <taxon>Capsulimonadales</taxon>
        <taxon>Capsulimonadaceae</taxon>
        <taxon>Capsulimonas</taxon>
    </lineage>
</organism>
<protein>
    <submittedName>
        <fullName evidence="1">Uncharacterized protein</fullName>
    </submittedName>
</protein>
<gene>
    <name evidence="1" type="ORF">CCAX7_53360</name>
</gene>
<dbReference type="InterPro" id="IPR001680">
    <property type="entry name" value="WD40_rpt"/>
</dbReference>
<evidence type="ECO:0000313" key="1">
    <source>
        <dbReference type="EMBL" id="BDI33285.1"/>
    </source>
</evidence>
<dbReference type="Proteomes" id="UP000287394">
    <property type="component" value="Chromosome"/>
</dbReference>
<dbReference type="PANTHER" id="PTHR19879:SF9">
    <property type="entry name" value="TRANSCRIPTION INITIATION FACTOR TFIID SUBUNIT 5"/>
    <property type="match status" value="1"/>
</dbReference>
<sequence length="350" mass="36734">MRRPHIRPHVRPLYLRPRPRFHARRYVRKPAPSIPARLVGVCGCPVAGALTFSANGTRLAAGSGSGLSLTSPGEVRVWDISTGHLVYTVPYTSPICAIAYSPVGDTLAASTVQSHVTVWSATTGMPLRTLAPPHSAGGVCLAFAPSGEVLATGGGDLAGSQFPGEARLWNVHTGASMQTLAHPHRSVVSVQFAPDGAECLVATRGLGTDENGALDLWDKYLQAHRWTRPTTGLVGAALVDGGASVASLHSEAAGKSYVLHVRLWNGKSGVAQNSYRVPMGGWAISPNGKLLACTGDDRKSIAVRDARTGRFLHKLTCDSAPSSLTLAFSNDGRLLAGGAQDGTVLLWTLK</sequence>
<dbReference type="PROSITE" id="PS50082">
    <property type="entry name" value="WD_REPEATS_2"/>
    <property type="match status" value="1"/>
</dbReference>
<dbReference type="SUPFAM" id="SSF50998">
    <property type="entry name" value="Quinoprotein alcohol dehydrogenase-like"/>
    <property type="match status" value="1"/>
</dbReference>
<accession>A0A402CNI5</accession>
<keyword evidence="2" id="KW-1185">Reference proteome</keyword>
<dbReference type="KEGG" id="ccot:CCAX7_53360"/>
<dbReference type="Gene3D" id="2.130.10.10">
    <property type="entry name" value="YVTN repeat-like/Quinoprotein amine dehydrogenase"/>
    <property type="match status" value="3"/>
</dbReference>
<dbReference type="Pfam" id="PF00400">
    <property type="entry name" value="WD40"/>
    <property type="match status" value="2"/>
</dbReference>
<reference evidence="1 2" key="1">
    <citation type="journal article" date="2019" name="Int. J. Syst. Evol. Microbiol.">
        <title>Capsulimonas corticalis gen. nov., sp. nov., an aerobic capsulated bacterium, of a novel bacterial order, Capsulimonadales ord. nov., of the class Armatimonadia of the phylum Armatimonadetes.</title>
        <authorList>
            <person name="Li J."/>
            <person name="Kudo C."/>
            <person name="Tonouchi A."/>
        </authorList>
    </citation>
    <scope>NUCLEOTIDE SEQUENCE [LARGE SCALE GENOMIC DNA]</scope>
    <source>
        <strain evidence="1 2">AX-7</strain>
    </source>
</reference>
<dbReference type="PROSITE" id="PS50294">
    <property type="entry name" value="WD_REPEATS_REGION"/>
    <property type="match status" value="1"/>
</dbReference>
<dbReference type="InterPro" id="IPR011047">
    <property type="entry name" value="Quinoprotein_ADH-like_sf"/>
</dbReference>
<dbReference type="InterPro" id="IPR015943">
    <property type="entry name" value="WD40/YVTN_repeat-like_dom_sf"/>
</dbReference>
<dbReference type="SMART" id="SM00320">
    <property type="entry name" value="WD40"/>
    <property type="match status" value="5"/>
</dbReference>
<proteinExistence type="predicted"/>
<name>A0A402CNI5_9BACT</name>
<dbReference type="AlphaFoldDB" id="A0A402CNI5"/>
<evidence type="ECO:0000313" key="2">
    <source>
        <dbReference type="Proteomes" id="UP000287394"/>
    </source>
</evidence>